<comment type="similarity">
    <text evidence="3 4">Belongs to the TRAFAC class myosin-kinesin ATPase superfamily. Kinesin family.</text>
</comment>
<dbReference type="PANTHER" id="PTHR47972:SF28">
    <property type="entry name" value="KINESIN-LIKE PROTEIN KLP-3"/>
    <property type="match status" value="1"/>
</dbReference>
<sequence length="904" mass="97272">MSSNDRKRARSDGAAQEQDGSAANTVSAATHSTAGPLRPRTVNTAQAVLNCEGAQGTRLQAVLQRSDACIGTATTHDAQISSDYAAQPGSMSQSHAAPSVRGKPQRPFRPAQSSVTVFPPSSSSVVSASRDFTAATSNAVHHAGTANARHNGFSANQIREGHSGTTTTSVAATPTHDVDAELHATWKAKRDGLEEEVRFLEAQSTQLTEETHAVEDAIERMLTEFEEDKRLAQVRHANTVARFHSFMKALRAREDLCLAAKQRALNNIDASVETVRQLCADQATTQEAIVLTADQCETLDGQLTRLQATVAERRGFLQQLQGEEERMKDAAYGLSGEVRELVLEMEQLKVEKRKTEVSAMQTEVARRELYSLCEALKGSIRVYCRVKGAVNVDVPAAAEPLPPATTTVSALEADTDVAEGTTRLPSPAKTGRGGSVESSVSVGVRSTAGAVAAGAAHRPGLAGGGHRSGRSTTRSSVTTAAMTAEAEAAPEKDGDGDAERPLFSYPDRTNATAVDVKEEEEVKTPSTADFLANREAKLSATTATAAAGSSPSCATFEGPEAASGAEAGLPCSSGRTITIHLTRSNATSTGVNNTEEGFTYDRVFPGSAHQEEVYRDVEPLVRNAVDGYRVCVFAYGQTGSGKTFTMEGDLRHTPAAYGVTPRALRTILQRQDELAREGWSYELSCTFIEIYNDVIRDLLQSGSARYETAMQQSGNPATYHTIKHSGDTTQITNVNEERIRNMEDFFKLYTHAVEQRSTAKTDLNDKSSRSHCIFTLRITGVNATIRQRSEGVLCLVDLAGSERVNESGAQGKQFKEAVNINRSLLDLGKCIRALRSGAVVPWRNCKLTYLLQNHLGAKGGKMLMIVTVSNLRQHAAESINSLRFAARVQETFVGTSVKRVVNMM</sequence>
<dbReference type="PROSITE" id="PS50067">
    <property type="entry name" value="KINESIN_MOTOR_2"/>
    <property type="match status" value="1"/>
</dbReference>
<feature type="compositionally biased region" description="Low complexity" evidence="6">
    <location>
        <begin position="451"/>
        <end position="460"/>
    </location>
</feature>
<protein>
    <recommendedName>
        <fullName evidence="4">Kinesin-like protein</fullName>
    </recommendedName>
</protein>
<dbReference type="AlphaFoldDB" id="A0A0M9G940"/>
<keyword evidence="3 4" id="KW-0505">Motor protein</keyword>
<evidence type="ECO:0000256" key="6">
    <source>
        <dbReference type="SAM" id="MobiDB-lite"/>
    </source>
</evidence>
<dbReference type="GO" id="GO:0007018">
    <property type="term" value="P:microtubule-based movement"/>
    <property type="evidence" value="ECO:0007669"/>
    <property type="project" value="InterPro"/>
</dbReference>
<evidence type="ECO:0000313" key="8">
    <source>
        <dbReference type="EMBL" id="KPA85273.1"/>
    </source>
</evidence>
<dbReference type="InterPro" id="IPR019821">
    <property type="entry name" value="Kinesin_motor_CS"/>
</dbReference>
<dbReference type="Pfam" id="PF00225">
    <property type="entry name" value="Kinesin"/>
    <property type="match status" value="1"/>
</dbReference>
<keyword evidence="1 3" id="KW-0547">Nucleotide-binding</keyword>
<keyword evidence="4" id="KW-0493">Microtubule</keyword>
<dbReference type="RefSeq" id="XP_015663712.1">
    <property type="nucleotide sequence ID" value="XM_015798192.1"/>
</dbReference>
<dbReference type="SMART" id="SM00129">
    <property type="entry name" value="KISc"/>
    <property type="match status" value="1"/>
</dbReference>
<feature type="region of interest" description="Disordered" evidence="6">
    <location>
        <begin position="417"/>
        <end position="438"/>
    </location>
</feature>
<dbReference type="PROSITE" id="PS00411">
    <property type="entry name" value="KINESIN_MOTOR_1"/>
    <property type="match status" value="1"/>
</dbReference>
<dbReference type="SUPFAM" id="SSF52540">
    <property type="entry name" value="P-loop containing nucleoside triphosphate hydrolases"/>
    <property type="match status" value="1"/>
</dbReference>
<dbReference type="GO" id="GO:0003777">
    <property type="term" value="F:microtubule motor activity"/>
    <property type="evidence" value="ECO:0007669"/>
    <property type="project" value="InterPro"/>
</dbReference>
<dbReference type="GO" id="GO:0005524">
    <property type="term" value="F:ATP binding"/>
    <property type="evidence" value="ECO:0007669"/>
    <property type="project" value="UniProtKB-UniRule"/>
</dbReference>
<evidence type="ECO:0000259" key="7">
    <source>
        <dbReference type="PROSITE" id="PS50067"/>
    </source>
</evidence>
<dbReference type="GeneID" id="26901911"/>
<dbReference type="OMA" id="TIKHSGD"/>
<name>A0A0M9G940_LEPPY</name>
<dbReference type="PANTHER" id="PTHR47972">
    <property type="entry name" value="KINESIN-LIKE PROTEIN KLP-3"/>
    <property type="match status" value="1"/>
</dbReference>
<keyword evidence="2 3" id="KW-0067">ATP-binding</keyword>
<feature type="compositionally biased region" description="Low complexity" evidence="6">
    <location>
        <begin position="470"/>
        <end position="487"/>
    </location>
</feature>
<dbReference type="GO" id="GO:0005874">
    <property type="term" value="C:microtubule"/>
    <property type="evidence" value="ECO:0007669"/>
    <property type="project" value="UniProtKB-KW"/>
</dbReference>
<feature type="compositionally biased region" description="Polar residues" evidence="6">
    <location>
        <begin position="86"/>
        <end position="96"/>
    </location>
</feature>
<evidence type="ECO:0000256" key="1">
    <source>
        <dbReference type="ARBA" id="ARBA00022741"/>
    </source>
</evidence>
<comment type="caution">
    <text evidence="8">The sequence shown here is derived from an EMBL/GenBank/DDBJ whole genome shotgun (WGS) entry which is preliminary data.</text>
</comment>
<dbReference type="InterPro" id="IPR036961">
    <property type="entry name" value="Kinesin_motor_dom_sf"/>
</dbReference>
<dbReference type="InterPro" id="IPR001752">
    <property type="entry name" value="Kinesin_motor_dom"/>
</dbReference>
<dbReference type="OrthoDB" id="3176171at2759"/>
<feature type="compositionally biased region" description="Low complexity" evidence="6">
    <location>
        <begin position="113"/>
        <end position="123"/>
    </location>
</feature>
<feature type="binding site" evidence="3">
    <location>
        <begin position="636"/>
        <end position="643"/>
    </location>
    <ligand>
        <name>ATP</name>
        <dbReference type="ChEBI" id="CHEBI:30616"/>
    </ligand>
</feature>
<organism evidence="8 9">
    <name type="scientific">Leptomonas pyrrhocoris</name>
    <name type="common">Firebug parasite</name>
    <dbReference type="NCBI Taxonomy" id="157538"/>
    <lineage>
        <taxon>Eukaryota</taxon>
        <taxon>Discoba</taxon>
        <taxon>Euglenozoa</taxon>
        <taxon>Kinetoplastea</taxon>
        <taxon>Metakinetoplastina</taxon>
        <taxon>Trypanosomatida</taxon>
        <taxon>Trypanosomatidae</taxon>
        <taxon>Leishmaniinae</taxon>
        <taxon>Leptomonas</taxon>
    </lineage>
</organism>
<evidence type="ECO:0000256" key="5">
    <source>
        <dbReference type="SAM" id="Coils"/>
    </source>
</evidence>
<accession>A0A0M9G940</accession>
<feature type="region of interest" description="Disordered" evidence="6">
    <location>
        <begin position="86"/>
        <end position="123"/>
    </location>
</feature>
<dbReference type="PRINTS" id="PR00380">
    <property type="entry name" value="KINESINHEAVY"/>
</dbReference>
<dbReference type="InterPro" id="IPR027640">
    <property type="entry name" value="Kinesin-like_fam"/>
</dbReference>
<feature type="region of interest" description="Disordered" evidence="6">
    <location>
        <begin position="451"/>
        <end position="505"/>
    </location>
</feature>
<keyword evidence="9" id="KW-1185">Reference proteome</keyword>
<proteinExistence type="inferred from homology"/>
<reference evidence="8 9" key="1">
    <citation type="submission" date="2015-07" db="EMBL/GenBank/DDBJ databases">
        <title>High-quality genome of monoxenous trypanosomatid Leptomonas pyrrhocoris.</title>
        <authorList>
            <person name="Flegontov P."/>
            <person name="Butenko A."/>
            <person name="Firsov S."/>
            <person name="Vlcek C."/>
            <person name="Logacheva M.D."/>
            <person name="Field M."/>
            <person name="Filatov D."/>
            <person name="Flegontova O."/>
            <person name="Gerasimov E."/>
            <person name="Jackson A.P."/>
            <person name="Kelly S."/>
            <person name="Opperdoes F."/>
            <person name="O'Reilly A."/>
            <person name="Votypka J."/>
            <person name="Yurchenko V."/>
            <person name="Lukes J."/>
        </authorList>
    </citation>
    <scope>NUCLEOTIDE SEQUENCE [LARGE SCALE GENOMIC DNA]</scope>
    <source>
        <strain evidence="8">H10</strain>
    </source>
</reference>
<evidence type="ECO:0000256" key="3">
    <source>
        <dbReference type="PROSITE-ProRule" id="PRU00283"/>
    </source>
</evidence>
<feature type="coiled-coil region" evidence="5">
    <location>
        <begin position="183"/>
        <end position="210"/>
    </location>
</feature>
<feature type="compositionally biased region" description="Basic and acidic residues" evidence="6">
    <location>
        <begin position="489"/>
        <end position="500"/>
    </location>
</feature>
<evidence type="ECO:0000256" key="4">
    <source>
        <dbReference type="RuleBase" id="RU000394"/>
    </source>
</evidence>
<gene>
    <name evidence="8" type="ORF">ABB37_01616</name>
</gene>
<feature type="region of interest" description="Disordered" evidence="6">
    <location>
        <begin position="1"/>
        <end position="40"/>
    </location>
</feature>
<dbReference type="VEuPathDB" id="TriTrypDB:LpyrH10_02_5900"/>
<dbReference type="Proteomes" id="UP000037923">
    <property type="component" value="Unassembled WGS sequence"/>
</dbReference>
<feature type="compositionally biased region" description="Polar residues" evidence="6">
    <location>
        <begin position="18"/>
        <end position="33"/>
    </location>
</feature>
<dbReference type="EMBL" id="LGTL01000002">
    <property type="protein sequence ID" value="KPA85273.1"/>
    <property type="molecule type" value="Genomic_DNA"/>
</dbReference>
<feature type="domain" description="Kinesin motor" evidence="7">
    <location>
        <begin position="550"/>
        <end position="891"/>
    </location>
</feature>
<evidence type="ECO:0000256" key="2">
    <source>
        <dbReference type="ARBA" id="ARBA00022840"/>
    </source>
</evidence>
<keyword evidence="5" id="KW-0175">Coiled coil</keyword>
<dbReference type="GO" id="GO:0008017">
    <property type="term" value="F:microtubule binding"/>
    <property type="evidence" value="ECO:0007669"/>
    <property type="project" value="InterPro"/>
</dbReference>
<dbReference type="InterPro" id="IPR027417">
    <property type="entry name" value="P-loop_NTPase"/>
</dbReference>
<evidence type="ECO:0000313" key="9">
    <source>
        <dbReference type="Proteomes" id="UP000037923"/>
    </source>
</evidence>
<dbReference type="Gene3D" id="3.40.850.10">
    <property type="entry name" value="Kinesin motor domain"/>
    <property type="match status" value="1"/>
</dbReference>